<gene>
    <name evidence="5" type="ORF">ACFPN2_26450</name>
</gene>
<evidence type="ECO:0000256" key="3">
    <source>
        <dbReference type="ARBA" id="ARBA00023163"/>
    </source>
</evidence>
<dbReference type="Gene3D" id="3.40.50.300">
    <property type="entry name" value="P-loop containing nucleotide triphosphate hydrolases"/>
    <property type="match status" value="1"/>
</dbReference>
<keyword evidence="1" id="KW-0805">Transcription regulation</keyword>
<dbReference type="PRINTS" id="PR00038">
    <property type="entry name" value="HTHLUXR"/>
</dbReference>
<name>A0ABV8T175_9GAMM</name>
<dbReference type="InterPro" id="IPR016032">
    <property type="entry name" value="Sig_transdc_resp-reg_C-effctor"/>
</dbReference>
<dbReference type="Pfam" id="PF25873">
    <property type="entry name" value="WHD_MalT"/>
    <property type="match status" value="1"/>
</dbReference>
<dbReference type="SMART" id="SM00382">
    <property type="entry name" value="AAA"/>
    <property type="match status" value="1"/>
</dbReference>
<dbReference type="InterPro" id="IPR027417">
    <property type="entry name" value="P-loop_NTPase"/>
</dbReference>
<evidence type="ECO:0000256" key="1">
    <source>
        <dbReference type="ARBA" id="ARBA00023015"/>
    </source>
</evidence>
<dbReference type="CDD" id="cd06170">
    <property type="entry name" value="LuxR_C_like"/>
    <property type="match status" value="1"/>
</dbReference>
<dbReference type="InterPro" id="IPR000792">
    <property type="entry name" value="Tscrpt_reg_LuxR_C"/>
</dbReference>
<dbReference type="PANTHER" id="PTHR44688:SF16">
    <property type="entry name" value="DNA-BINDING TRANSCRIPTIONAL ACTIVATOR DEVR_DOSR"/>
    <property type="match status" value="1"/>
</dbReference>
<dbReference type="PROSITE" id="PS50043">
    <property type="entry name" value="HTH_LUXR_2"/>
    <property type="match status" value="1"/>
</dbReference>
<keyword evidence="6" id="KW-1185">Reference proteome</keyword>
<protein>
    <submittedName>
        <fullName evidence="5">LuxR C-terminal-related transcriptional regulator</fullName>
    </submittedName>
</protein>
<dbReference type="InterPro" id="IPR059106">
    <property type="entry name" value="WHD_MalT"/>
</dbReference>
<comment type="caution">
    <text evidence="5">The sequence shown here is derived from an EMBL/GenBank/DDBJ whole genome shotgun (WGS) entry which is preliminary data.</text>
</comment>
<evidence type="ECO:0000256" key="2">
    <source>
        <dbReference type="ARBA" id="ARBA00023125"/>
    </source>
</evidence>
<keyword evidence="2" id="KW-0238">DNA-binding</keyword>
<dbReference type="SUPFAM" id="SSF48452">
    <property type="entry name" value="TPR-like"/>
    <property type="match status" value="1"/>
</dbReference>
<dbReference type="EMBL" id="JBHSDU010000014">
    <property type="protein sequence ID" value="MFC4312653.1"/>
    <property type="molecule type" value="Genomic_DNA"/>
</dbReference>
<keyword evidence="3" id="KW-0804">Transcription</keyword>
<dbReference type="Gene3D" id="1.25.40.10">
    <property type="entry name" value="Tetratricopeptide repeat domain"/>
    <property type="match status" value="1"/>
</dbReference>
<accession>A0ABV8T175</accession>
<evidence type="ECO:0000259" key="4">
    <source>
        <dbReference type="PROSITE" id="PS50043"/>
    </source>
</evidence>
<dbReference type="SUPFAM" id="SSF52540">
    <property type="entry name" value="P-loop containing nucleoside triphosphate hydrolases"/>
    <property type="match status" value="1"/>
</dbReference>
<proteinExistence type="predicted"/>
<dbReference type="RefSeq" id="WP_380602239.1">
    <property type="nucleotide sequence ID" value="NZ_JBHSDU010000014.1"/>
</dbReference>
<dbReference type="Pfam" id="PF00196">
    <property type="entry name" value="GerE"/>
    <property type="match status" value="1"/>
</dbReference>
<dbReference type="Pfam" id="PF17874">
    <property type="entry name" value="TPR_MalT"/>
    <property type="match status" value="1"/>
</dbReference>
<sequence length="907" mass="101546">MGIIRTRLTPPTEPASLIARPRLLKRLEEIEHTGLTVVLAPAGYGKTTLLAQWYRTLVSSGRACGWLTADPSDGDTVGMLTYIAAALSDAGVSLEPRLERILRTDVFPSSEFLTNVIIEALERNGGTVYLFIDDAHLLAPEPIHALGRLIEQAPPTTCFITASRSLPDLHLARARARGHLHEVQAEDLKFTPDETRHFVAGGDHSALDEQDLSTLQQRTEGWIAGLKLATLALRRGTAPKEMLATFSGSNRSVSDFFAEEVFSSQPESVREFLLKTSVLDRFCPALCEAVTGQADARRQLYEIEERGLFLLQLDQERHWHRYHHLFATFLQRRLHEYDALAHRDLHLRASDWFWETGSPVDAIEHALKAEAPERAAELLERRCQELTYVGKIRLVAKFAAQIPQAILHRYPGVLLTVAWRQTRALHFEEADELIRIAGTRLEQMAAANEVPPAELRRLRYLHLHREMVLTAARDRMADVERRCQHLLDEYPEEQHPYLKGTIYGHLLAARRDQFKLSDYEKLFATSQGILKRSVYSFAAVGLQAGIGPFQFLAGKTAAARALLEQGRDEGVRYSGRHSSATAVCSLPLAQVVYENNEVDLAAELVDEAMPSAVGYGFVDQLVSAFVTRTRILHARNDMSGALQTLDDGMTIAVERDLERLKLALLAERVRLLIEIGQPDEATRHAALHGISVTDRAPTPGDAVTTRDEYRAIIWVRVACATDHLFEATTVARQWRSFCAARGATLSLVRWDILLACIHFTSGNKLAAQRALREALTHGANVRCVRSFIDEGAIMRTLLETVEPSESTHPTDAFADELLNLFDGGDPRPQRAPDDATTDEGLYGRFSQREREILSLVASGLRNKEVAERLGMTEGTIKWYLQQVYDKIGTRRRQRAVERARQFGLIAS</sequence>
<dbReference type="PANTHER" id="PTHR44688">
    <property type="entry name" value="DNA-BINDING TRANSCRIPTIONAL ACTIVATOR DEVR_DOSR"/>
    <property type="match status" value="1"/>
</dbReference>
<evidence type="ECO:0000313" key="5">
    <source>
        <dbReference type="EMBL" id="MFC4312653.1"/>
    </source>
</evidence>
<feature type="domain" description="HTH luxR-type" evidence="4">
    <location>
        <begin position="838"/>
        <end position="903"/>
    </location>
</feature>
<reference evidence="6" key="1">
    <citation type="journal article" date="2019" name="Int. J. Syst. Evol. Microbiol.">
        <title>The Global Catalogue of Microorganisms (GCM) 10K type strain sequencing project: providing services to taxonomists for standard genome sequencing and annotation.</title>
        <authorList>
            <consortium name="The Broad Institute Genomics Platform"/>
            <consortium name="The Broad Institute Genome Sequencing Center for Infectious Disease"/>
            <person name="Wu L."/>
            <person name="Ma J."/>
        </authorList>
    </citation>
    <scope>NUCLEOTIDE SEQUENCE [LARGE SCALE GENOMIC DNA]</scope>
    <source>
        <strain evidence="6">CGMCC 1.10759</strain>
    </source>
</reference>
<dbReference type="Proteomes" id="UP001595904">
    <property type="component" value="Unassembled WGS sequence"/>
</dbReference>
<dbReference type="SMART" id="SM00421">
    <property type="entry name" value="HTH_LUXR"/>
    <property type="match status" value="1"/>
</dbReference>
<dbReference type="InterPro" id="IPR003593">
    <property type="entry name" value="AAA+_ATPase"/>
</dbReference>
<dbReference type="SUPFAM" id="SSF46894">
    <property type="entry name" value="C-terminal effector domain of the bipartite response regulators"/>
    <property type="match status" value="1"/>
</dbReference>
<dbReference type="Gene3D" id="1.10.10.10">
    <property type="entry name" value="Winged helix-like DNA-binding domain superfamily/Winged helix DNA-binding domain"/>
    <property type="match status" value="1"/>
</dbReference>
<organism evidence="5 6">
    <name type="scientific">Steroidobacter flavus</name>
    <dbReference type="NCBI Taxonomy" id="1842136"/>
    <lineage>
        <taxon>Bacteria</taxon>
        <taxon>Pseudomonadati</taxon>
        <taxon>Pseudomonadota</taxon>
        <taxon>Gammaproteobacteria</taxon>
        <taxon>Steroidobacterales</taxon>
        <taxon>Steroidobacteraceae</taxon>
        <taxon>Steroidobacter</taxon>
    </lineage>
</organism>
<dbReference type="InterPro" id="IPR041617">
    <property type="entry name" value="TPR_MalT"/>
</dbReference>
<dbReference type="InterPro" id="IPR011990">
    <property type="entry name" value="TPR-like_helical_dom_sf"/>
</dbReference>
<evidence type="ECO:0000313" key="6">
    <source>
        <dbReference type="Proteomes" id="UP001595904"/>
    </source>
</evidence>
<dbReference type="InterPro" id="IPR036388">
    <property type="entry name" value="WH-like_DNA-bd_sf"/>
</dbReference>